<dbReference type="Proteomes" id="UP000032025">
    <property type="component" value="Unassembled WGS sequence"/>
</dbReference>
<protein>
    <submittedName>
        <fullName evidence="2">DNA, contig: SP643</fullName>
    </submittedName>
</protein>
<keyword evidence="3" id="KW-1185">Reference proteome</keyword>
<proteinExistence type="predicted"/>
<dbReference type="AlphaFoldDB" id="A0A0C9M3S5"/>
<sequence>METTMSGWDFDEVGKFGSAKAAEDFAKRNDVDPRDIRTRDTRDGVELEIRRSSLDRRGLKDSGEGRRDGWS</sequence>
<accession>A0A0C9M3S5</accession>
<reference evidence="2 3" key="1">
    <citation type="submission" date="2014-08" db="EMBL/GenBank/DDBJ databases">
        <title>Whole genome shotgun sequence of Sphingomonas paucimobilis NBRC 13935.</title>
        <authorList>
            <person name="Hosoyama A."/>
            <person name="Hashimoto M."/>
            <person name="Hosoyama Y."/>
            <person name="Noguchi M."/>
            <person name="Uohara A."/>
            <person name="Ohji S."/>
            <person name="Katano-Makiyama Y."/>
            <person name="Ichikawa N."/>
            <person name="Kimura A."/>
            <person name="Yamazoe A."/>
            <person name="Fujita N."/>
        </authorList>
    </citation>
    <scope>NUCLEOTIDE SEQUENCE [LARGE SCALE GENOMIC DNA]</scope>
    <source>
        <strain evidence="2 3">NBRC 13935</strain>
    </source>
</reference>
<name>A0A0C9M3S5_SPHPI</name>
<evidence type="ECO:0000256" key="1">
    <source>
        <dbReference type="SAM" id="MobiDB-lite"/>
    </source>
</evidence>
<gene>
    <name evidence="2" type="ORF">SP6_43_00840</name>
</gene>
<comment type="caution">
    <text evidence="2">The sequence shown here is derived from an EMBL/GenBank/DDBJ whole genome shotgun (WGS) entry which is preliminary data.</text>
</comment>
<organism evidence="2 3">
    <name type="scientific">Sphingomonas paucimobilis NBRC 13935</name>
    <dbReference type="NCBI Taxonomy" id="1219050"/>
    <lineage>
        <taxon>Bacteria</taxon>
        <taxon>Pseudomonadati</taxon>
        <taxon>Pseudomonadota</taxon>
        <taxon>Alphaproteobacteria</taxon>
        <taxon>Sphingomonadales</taxon>
        <taxon>Sphingomonadaceae</taxon>
        <taxon>Sphingomonas</taxon>
    </lineage>
</organism>
<feature type="region of interest" description="Disordered" evidence="1">
    <location>
        <begin position="24"/>
        <end position="43"/>
    </location>
</feature>
<evidence type="ECO:0000313" key="2">
    <source>
        <dbReference type="EMBL" id="GAN14585.1"/>
    </source>
</evidence>
<dbReference type="EMBL" id="BBJS01000043">
    <property type="protein sequence ID" value="GAN14585.1"/>
    <property type="molecule type" value="Genomic_DNA"/>
</dbReference>
<evidence type="ECO:0000313" key="3">
    <source>
        <dbReference type="Proteomes" id="UP000032025"/>
    </source>
</evidence>
<dbReference type="RefSeq" id="WP_226998467.1">
    <property type="nucleotide sequence ID" value="NZ_BBJS01000043.1"/>
</dbReference>